<dbReference type="GO" id="GO:0004057">
    <property type="term" value="F:arginyl-tRNA--protein transferase activity"/>
    <property type="evidence" value="ECO:0007669"/>
    <property type="project" value="InterPro"/>
</dbReference>
<feature type="domain" description="N-end rule aminoacyl transferase C-terminal" evidence="1">
    <location>
        <begin position="101"/>
        <end position="197"/>
    </location>
</feature>
<evidence type="ECO:0000313" key="3">
    <source>
        <dbReference type="Proteomes" id="UP000231426"/>
    </source>
</evidence>
<reference evidence="3" key="1">
    <citation type="submission" date="2017-09" db="EMBL/GenBank/DDBJ databases">
        <title>Depth-based differentiation of microbial function through sediment-hosted aquifers and enrichment of novel symbionts in the deep terrestrial subsurface.</title>
        <authorList>
            <person name="Probst A.J."/>
            <person name="Ladd B."/>
            <person name="Jarett J.K."/>
            <person name="Geller-Mcgrath D.E."/>
            <person name="Sieber C.M.K."/>
            <person name="Emerson J.B."/>
            <person name="Anantharaman K."/>
            <person name="Thomas B.C."/>
            <person name="Malmstrom R."/>
            <person name="Stieglmeier M."/>
            <person name="Klingl A."/>
            <person name="Woyke T."/>
            <person name="Ryan C.M."/>
            <person name="Banfield J.F."/>
        </authorList>
    </citation>
    <scope>NUCLEOTIDE SEQUENCE [LARGE SCALE GENOMIC DNA]</scope>
</reference>
<accession>A0A2M6W5M1</accession>
<dbReference type="EMBL" id="PFBV01000005">
    <property type="protein sequence ID" value="PIT88109.1"/>
    <property type="molecule type" value="Genomic_DNA"/>
</dbReference>
<dbReference type="Pfam" id="PF04377">
    <property type="entry name" value="ATE_C"/>
    <property type="match status" value="1"/>
</dbReference>
<dbReference type="SUPFAM" id="SSF55729">
    <property type="entry name" value="Acyl-CoA N-acyltransferases (Nat)"/>
    <property type="match status" value="1"/>
</dbReference>
<protein>
    <recommendedName>
        <fullName evidence="1">N-end rule aminoacyl transferase C-terminal domain-containing protein</fullName>
    </recommendedName>
</protein>
<evidence type="ECO:0000259" key="1">
    <source>
        <dbReference type="Pfam" id="PF04377"/>
    </source>
</evidence>
<dbReference type="Proteomes" id="UP000231426">
    <property type="component" value="Unassembled WGS sequence"/>
</dbReference>
<comment type="caution">
    <text evidence="2">The sequence shown here is derived from an EMBL/GenBank/DDBJ whole genome shotgun (WGS) entry which is preliminary data.</text>
</comment>
<organism evidence="2 3">
    <name type="scientific">Candidatus Magasanikbacteria bacterium CG10_big_fil_rev_8_21_14_0_10_36_32</name>
    <dbReference type="NCBI Taxonomy" id="1974646"/>
    <lineage>
        <taxon>Bacteria</taxon>
        <taxon>Candidatus Magasanikiibacteriota</taxon>
    </lineage>
</organism>
<dbReference type="AlphaFoldDB" id="A0A2M6W5M1"/>
<name>A0A2M6W5M1_9BACT</name>
<dbReference type="InterPro" id="IPR007472">
    <property type="entry name" value="N-end_Aminoacyl_Trfase_C"/>
</dbReference>
<gene>
    <name evidence="2" type="ORF">COU29_03805</name>
</gene>
<dbReference type="InterPro" id="IPR016181">
    <property type="entry name" value="Acyl_CoA_acyltransferase"/>
</dbReference>
<sequence>MSNYLSWNKKIINDFSEKNVNDMYEHGYVFTRVGKGIMNQTRSVRINLNDFELSSENRRVLRKTEDVKMEIIKLPHPDYDWRIHKLGHDYYSAKFGEKTFSANKIKELLTEESNFNLLLKYSINEKIVGYCICYAGADCLHYTYPFYDLEANIANLGIGMMTKAIVWAKENGKKFVCLGSAKDSAAIYKTQFNGFEWFDKKNWQTDIDELKNVLK</sequence>
<proteinExistence type="predicted"/>
<evidence type="ECO:0000313" key="2">
    <source>
        <dbReference type="EMBL" id="PIT88109.1"/>
    </source>
</evidence>
<dbReference type="Gene3D" id="3.40.630.30">
    <property type="match status" value="1"/>
</dbReference>